<keyword evidence="2" id="KW-1185">Reference proteome</keyword>
<dbReference type="KEGG" id="run:DR864_02265"/>
<reference evidence="1 2" key="1">
    <citation type="submission" date="2018-07" db="EMBL/GenBank/DDBJ databases">
        <title>Genome sequencing of Runella.</title>
        <authorList>
            <person name="Baek M.-G."/>
            <person name="Yi H."/>
        </authorList>
    </citation>
    <scope>NUCLEOTIDE SEQUENCE [LARGE SCALE GENOMIC DNA]</scope>
    <source>
        <strain evidence="1 2">HYN0085</strain>
    </source>
</reference>
<dbReference type="InterPro" id="IPR018736">
    <property type="entry name" value="DUF2279_periplasmic_lipo"/>
</dbReference>
<accession>A0A344TDB2</accession>
<protein>
    <submittedName>
        <fullName evidence="1">DUF2279 domain-containing protein</fullName>
    </submittedName>
</protein>
<sequence>MGNTEISGKLLSDFCHPKRVYSPPLPSRLGGFSTTKALFFYLSFIILHSSFVTCQAQSDSLRPNYRALRWLLAGESVAYSASIYGLSKAWYKTPFTNFSVKDDFHEWKQFDKVGHFFTAYQICRHTAAVYKNTGITNRQAALYGALSGFLFLTPIELLDGFQYPTYGFSPSDMVANVMGPSLYLGQYALWGEERITPKFSFSPTPLAKVRPELLGRNFSEQWLKDYNGQTYWFSINLASFAPHSKIPKWLSVSLGYGIHNMVGAEVEKSQSLGYDPYRQYYLSLDIDFRRIPTRHKGLKTLFFLLNTLKVPAPALEFNRKQGWKGHWLYF</sequence>
<name>A0A344TDB2_9BACT</name>
<organism evidence="1 2">
    <name type="scientific">Runella rosea</name>
    <dbReference type="NCBI Taxonomy" id="2259595"/>
    <lineage>
        <taxon>Bacteria</taxon>
        <taxon>Pseudomonadati</taxon>
        <taxon>Bacteroidota</taxon>
        <taxon>Cytophagia</taxon>
        <taxon>Cytophagales</taxon>
        <taxon>Spirosomataceae</taxon>
        <taxon>Runella</taxon>
    </lineage>
</organism>
<evidence type="ECO:0000313" key="1">
    <source>
        <dbReference type="EMBL" id="AXE16633.1"/>
    </source>
</evidence>
<dbReference type="OrthoDB" id="9803535at2"/>
<evidence type="ECO:0000313" key="2">
    <source>
        <dbReference type="Proteomes" id="UP000251993"/>
    </source>
</evidence>
<gene>
    <name evidence="1" type="ORF">DR864_02265</name>
</gene>
<dbReference type="AlphaFoldDB" id="A0A344TDB2"/>
<dbReference type="Pfam" id="PF10043">
    <property type="entry name" value="DUF2279"/>
    <property type="match status" value="1"/>
</dbReference>
<dbReference type="Proteomes" id="UP000251993">
    <property type="component" value="Chromosome"/>
</dbReference>
<dbReference type="EMBL" id="CP030850">
    <property type="protein sequence ID" value="AXE16633.1"/>
    <property type="molecule type" value="Genomic_DNA"/>
</dbReference>
<proteinExistence type="predicted"/>